<evidence type="ECO:0000313" key="4">
    <source>
        <dbReference type="Proteomes" id="UP001371456"/>
    </source>
</evidence>
<reference evidence="3 4" key="1">
    <citation type="submission" date="2024-02" db="EMBL/GenBank/DDBJ databases">
        <title>de novo genome assembly of Solanum bulbocastanum strain 11H21.</title>
        <authorList>
            <person name="Hosaka A.J."/>
        </authorList>
    </citation>
    <scope>NUCLEOTIDE SEQUENCE [LARGE SCALE GENOMIC DNA]</scope>
    <source>
        <tissue evidence="3">Young leaves</tissue>
    </source>
</reference>
<feature type="transmembrane region" description="Helical" evidence="2">
    <location>
        <begin position="170"/>
        <end position="188"/>
    </location>
</feature>
<evidence type="ECO:0000256" key="1">
    <source>
        <dbReference type="SAM" id="MobiDB-lite"/>
    </source>
</evidence>
<evidence type="ECO:0000313" key="3">
    <source>
        <dbReference type="EMBL" id="KAK6792650.1"/>
    </source>
</evidence>
<feature type="transmembrane region" description="Helical" evidence="2">
    <location>
        <begin position="135"/>
        <end position="158"/>
    </location>
</feature>
<evidence type="ECO:0008006" key="5">
    <source>
        <dbReference type="Google" id="ProtNLM"/>
    </source>
</evidence>
<proteinExistence type="predicted"/>
<keyword evidence="2" id="KW-0812">Transmembrane</keyword>
<keyword evidence="2" id="KW-1133">Transmembrane helix</keyword>
<protein>
    <recommendedName>
        <fullName evidence="5">Transmembrane protein</fullName>
    </recommendedName>
</protein>
<comment type="caution">
    <text evidence="3">The sequence shown here is derived from an EMBL/GenBank/DDBJ whole genome shotgun (WGS) entry which is preliminary data.</text>
</comment>
<evidence type="ECO:0000256" key="2">
    <source>
        <dbReference type="SAM" id="Phobius"/>
    </source>
</evidence>
<gene>
    <name evidence="3" type="ORF">RDI58_011731</name>
</gene>
<dbReference type="EMBL" id="JBANQN010000004">
    <property type="protein sequence ID" value="KAK6792650.1"/>
    <property type="molecule type" value="Genomic_DNA"/>
</dbReference>
<sequence>MEVVGTMSLLAQAPAGALSATHRCSLTFTHPVPPLFSHRRPTQISTKNPIHGSKNGPKPITLANAESSSSGAGAPREASTATTSTAGSSNSSNGSASFSPEDSISFVGQDSVPLEGVIQFEKPDSNSISDKINKWGWLALLAGGDVAVLLLFSAIGRFSHGFIVFDPETLRTADPFIAGWFLSAYFLGGFGEDGVGKNGLFKAFIAATKSWSLGIPVGIALRAASVGHIPPVNFIIVTMGSTAVLLIGWRTLLFSIIPTDKPKKNDVYKSGNPFEFLELLTSLVRRW</sequence>
<feature type="transmembrane region" description="Helical" evidence="2">
    <location>
        <begin position="200"/>
        <end position="221"/>
    </location>
</feature>
<organism evidence="3 4">
    <name type="scientific">Solanum bulbocastanum</name>
    <name type="common">Wild potato</name>
    <dbReference type="NCBI Taxonomy" id="147425"/>
    <lineage>
        <taxon>Eukaryota</taxon>
        <taxon>Viridiplantae</taxon>
        <taxon>Streptophyta</taxon>
        <taxon>Embryophyta</taxon>
        <taxon>Tracheophyta</taxon>
        <taxon>Spermatophyta</taxon>
        <taxon>Magnoliopsida</taxon>
        <taxon>eudicotyledons</taxon>
        <taxon>Gunneridae</taxon>
        <taxon>Pentapetalae</taxon>
        <taxon>asterids</taxon>
        <taxon>lamiids</taxon>
        <taxon>Solanales</taxon>
        <taxon>Solanaceae</taxon>
        <taxon>Solanoideae</taxon>
        <taxon>Solaneae</taxon>
        <taxon>Solanum</taxon>
    </lineage>
</organism>
<keyword evidence="2" id="KW-0472">Membrane</keyword>
<keyword evidence="4" id="KW-1185">Reference proteome</keyword>
<dbReference type="PANTHER" id="PTHR35283:SF3">
    <property type="entry name" value="T12C22.21 PROTEIN"/>
    <property type="match status" value="1"/>
</dbReference>
<dbReference type="AlphaFoldDB" id="A0AAN8TRN7"/>
<name>A0AAN8TRN7_SOLBU</name>
<dbReference type="Pfam" id="PF11255">
    <property type="entry name" value="DUF3054"/>
    <property type="match status" value="1"/>
</dbReference>
<feature type="transmembrane region" description="Helical" evidence="2">
    <location>
        <begin position="233"/>
        <end position="257"/>
    </location>
</feature>
<feature type="compositionally biased region" description="Low complexity" evidence="1">
    <location>
        <begin position="63"/>
        <end position="97"/>
    </location>
</feature>
<dbReference type="Proteomes" id="UP001371456">
    <property type="component" value="Unassembled WGS sequence"/>
</dbReference>
<accession>A0AAN8TRN7</accession>
<dbReference type="PANTHER" id="PTHR35283">
    <property type="entry name" value="T12C22.21 PROTEIN"/>
    <property type="match status" value="1"/>
</dbReference>
<dbReference type="InterPro" id="IPR021414">
    <property type="entry name" value="DUF3054"/>
</dbReference>
<feature type="region of interest" description="Disordered" evidence="1">
    <location>
        <begin position="31"/>
        <end position="101"/>
    </location>
</feature>